<organism evidence="1 2">
    <name type="scientific">Roseimicrobium gellanilyticum</name>
    <dbReference type="NCBI Taxonomy" id="748857"/>
    <lineage>
        <taxon>Bacteria</taxon>
        <taxon>Pseudomonadati</taxon>
        <taxon>Verrucomicrobiota</taxon>
        <taxon>Verrucomicrobiia</taxon>
        <taxon>Verrucomicrobiales</taxon>
        <taxon>Verrucomicrobiaceae</taxon>
        <taxon>Roseimicrobium</taxon>
    </lineage>
</organism>
<dbReference type="PANTHER" id="PTHR30348">
    <property type="entry name" value="UNCHARACTERIZED PROTEIN YECE"/>
    <property type="match status" value="1"/>
</dbReference>
<dbReference type="InterPro" id="IPR002763">
    <property type="entry name" value="DUF72"/>
</dbReference>
<evidence type="ECO:0000313" key="2">
    <source>
        <dbReference type="Proteomes" id="UP000253426"/>
    </source>
</evidence>
<dbReference type="RefSeq" id="WP_113957640.1">
    <property type="nucleotide sequence ID" value="NZ_QNRR01000002.1"/>
</dbReference>
<keyword evidence="2" id="KW-1185">Reference proteome</keyword>
<accession>A0A366HR09</accession>
<dbReference type="SUPFAM" id="SSF117396">
    <property type="entry name" value="TM1631-like"/>
    <property type="match status" value="1"/>
</dbReference>
<dbReference type="AlphaFoldDB" id="A0A366HR09"/>
<name>A0A366HR09_9BACT</name>
<dbReference type="InterPro" id="IPR036520">
    <property type="entry name" value="UPF0759_sf"/>
</dbReference>
<reference evidence="1 2" key="1">
    <citation type="submission" date="2018-06" db="EMBL/GenBank/DDBJ databases">
        <title>Genomic Encyclopedia of Type Strains, Phase IV (KMG-IV): sequencing the most valuable type-strain genomes for metagenomic binning, comparative biology and taxonomic classification.</title>
        <authorList>
            <person name="Goeker M."/>
        </authorList>
    </citation>
    <scope>NUCLEOTIDE SEQUENCE [LARGE SCALE GENOMIC DNA]</scope>
    <source>
        <strain evidence="1 2">DSM 25532</strain>
    </source>
</reference>
<proteinExistence type="predicted"/>
<dbReference type="PANTHER" id="PTHR30348:SF4">
    <property type="entry name" value="DUF72 DOMAIN-CONTAINING PROTEIN"/>
    <property type="match status" value="1"/>
</dbReference>
<dbReference type="Pfam" id="PF01904">
    <property type="entry name" value="DUF72"/>
    <property type="match status" value="1"/>
</dbReference>
<protein>
    <submittedName>
        <fullName evidence="1">Uncharacterized protein YecE (DUF72 family)</fullName>
    </submittedName>
</protein>
<comment type="caution">
    <text evidence="1">The sequence shown here is derived from an EMBL/GenBank/DDBJ whole genome shotgun (WGS) entry which is preliminary data.</text>
</comment>
<sequence length="325" mass="37635">MSEMRIGISGWRYAPWRGVFYPKGLPQHRELEFASRQVNSIEINGSFYSLQSPSSYRKWHEATPEGFCFSVKGARYVTHILRLKDVKTPLANFFASGVLYLGEKLGPLLWQLPPSLKYDHDLIEEFLKLLPKDTDAASKLARRHNDKLKTRAVIKARANLPLRHAMEVRHASFECEDFVSLLRKYQVALVVADTAGKWPFMEDPTTGFMYLRLHGDEKLYVSGYTKSALREWARKIRGWSRGKTPAKTKLTAPRPRVLSRGRDIFVYFDNDVKVHAPFDAMNLAHQLGVSHASSPEHPDVFVREEPRERWPVWELRKERKKTARD</sequence>
<dbReference type="OrthoDB" id="9780310at2"/>
<dbReference type="Proteomes" id="UP000253426">
    <property type="component" value="Unassembled WGS sequence"/>
</dbReference>
<gene>
    <name evidence="1" type="ORF">DES53_102486</name>
</gene>
<evidence type="ECO:0000313" key="1">
    <source>
        <dbReference type="EMBL" id="RBP46100.1"/>
    </source>
</evidence>
<dbReference type="EMBL" id="QNRR01000002">
    <property type="protein sequence ID" value="RBP46100.1"/>
    <property type="molecule type" value="Genomic_DNA"/>
</dbReference>
<dbReference type="Gene3D" id="3.20.20.410">
    <property type="entry name" value="Protein of unknown function UPF0759"/>
    <property type="match status" value="1"/>
</dbReference>